<dbReference type="GeneID" id="19332568"/>
<dbReference type="HOGENOM" id="CLU_1441619_0_0_1"/>
<name>N1QD12_PSEFD</name>
<dbReference type="Proteomes" id="UP000016932">
    <property type="component" value="Unassembled WGS sequence"/>
</dbReference>
<evidence type="ECO:0000313" key="1">
    <source>
        <dbReference type="EMBL" id="EME89578.1"/>
    </source>
</evidence>
<dbReference type="AlphaFoldDB" id="N1QD12"/>
<dbReference type="KEGG" id="pfj:MYCFIDRAFT_171008"/>
<dbReference type="RefSeq" id="XP_007922150.1">
    <property type="nucleotide sequence ID" value="XM_007923959.1"/>
</dbReference>
<protein>
    <submittedName>
        <fullName evidence="1">Uncharacterized protein</fullName>
    </submittedName>
</protein>
<dbReference type="EMBL" id="KB446555">
    <property type="protein sequence ID" value="EME89578.1"/>
    <property type="molecule type" value="Genomic_DNA"/>
</dbReference>
<organism evidence="1 2">
    <name type="scientific">Pseudocercospora fijiensis (strain CIRAD86)</name>
    <name type="common">Black leaf streak disease fungus</name>
    <name type="synonym">Mycosphaerella fijiensis</name>
    <dbReference type="NCBI Taxonomy" id="383855"/>
    <lineage>
        <taxon>Eukaryota</taxon>
        <taxon>Fungi</taxon>
        <taxon>Dikarya</taxon>
        <taxon>Ascomycota</taxon>
        <taxon>Pezizomycotina</taxon>
        <taxon>Dothideomycetes</taxon>
        <taxon>Dothideomycetidae</taxon>
        <taxon>Mycosphaerellales</taxon>
        <taxon>Mycosphaerellaceae</taxon>
        <taxon>Pseudocercospora</taxon>
    </lineage>
</organism>
<keyword evidence="2" id="KW-1185">Reference proteome</keyword>
<proteinExistence type="predicted"/>
<evidence type="ECO:0000313" key="2">
    <source>
        <dbReference type="Proteomes" id="UP000016932"/>
    </source>
</evidence>
<accession>N1QD12</accession>
<sequence>MRRDDVDKAVRMRDVGMKSEQRRGRRARWKNLYLVYYDRTVDNRVRSGFLDNRLHLRILLRERSACSLKSHDNDALEQNDVPVQSEILEARSGLAYERCPRKHDFRAYVPHNTDRPLGLISYVLARNNDPACVMARSCLSIMTGNHADLDKPEWRYGKIFNAALEEYSFRYRRASGSHGGYCVWHRTP</sequence>
<dbReference type="VEuPathDB" id="FungiDB:MYCFIDRAFT_171008"/>
<reference evidence="1 2" key="1">
    <citation type="journal article" date="2012" name="PLoS Pathog.">
        <title>Diverse lifestyles and strategies of plant pathogenesis encoded in the genomes of eighteen Dothideomycetes fungi.</title>
        <authorList>
            <person name="Ohm R.A."/>
            <person name="Feau N."/>
            <person name="Henrissat B."/>
            <person name="Schoch C.L."/>
            <person name="Horwitz B.A."/>
            <person name="Barry K.W."/>
            <person name="Condon B.J."/>
            <person name="Copeland A.C."/>
            <person name="Dhillon B."/>
            <person name="Glaser F."/>
            <person name="Hesse C.N."/>
            <person name="Kosti I."/>
            <person name="LaButti K."/>
            <person name="Lindquist E.A."/>
            <person name="Lucas S."/>
            <person name="Salamov A.A."/>
            <person name="Bradshaw R.E."/>
            <person name="Ciuffetti L."/>
            <person name="Hamelin R.C."/>
            <person name="Kema G.H.J."/>
            <person name="Lawrence C."/>
            <person name="Scott J.A."/>
            <person name="Spatafora J.W."/>
            <person name="Turgeon B.G."/>
            <person name="de Wit P.J.G.M."/>
            <person name="Zhong S."/>
            <person name="Goodwin S.B."/>
            <person name="Grigoriev I.V."/>
        </authorList>
    </citation>
    <scope>NUCLEOTIDE SEQUENCE [LARGE SCALE GENOMIC DNA]</scope>
    <source>
        <strain evidence="1 2">CIRAD86</strain>
    </source>
</reference>
<gene>
    <name evidence="1" type="ORF">MYCFIDRAFT_171008</name>
</gene>